<keyword evidence="3" id="KW-1185">Reference proteome</keyword>
<accession>A0A4D9F8G1</accession>
<dbReference type="AlphaFoldDB" id="A0A4D9F8G1"/>
<keyword evidence="1" id="KW-0812">Transmembrane</keyword>
<protein>
    <submittedName>
        <fullName evidence="2">A disintegrin and metalloproteinase with thrombospondin motifs 6</fullName>
    </submittedName>
</protein>
<reference evidence="2 3" key="1">
    <citation type="submission" date="2019-04" db="EMBL/GenBank/DDBJ databases">
        <title>Draft genome of the big-headed turtle Platysternon megacephalum.</title>
        <authorList>
            <person name="Gong S."/>
        </authorList>
    </citation>
    <scope>NUCLEOTIDE SEQUENCE [LARGE SCALE GENOMIC DNA]</scope>
    <source>
        <strain evidence="2">DO16091913</strain>
        <tissue evidence="2">Muscle</tissue>
    </source>
</reference>
<dbReference type="EMBL" id="QXTE01000003">
    <property type="protein sequence ID" value="TFK15672.1"/>
    <property type="molecule type" value="Genomic_DNA"/>
</dbReference>
<keyword evidence="2" id="KW-0401">Integrin</keyword>
<reference evidence="2 3" key="2">
    <citation type="submission" date="2019-04" db="EMBL/GenBank/DDBJ databases">
        <title>The genome sequence of big-headed turtle.</title>
        <authorList>
            <person name="Gong S."/>
        </authorList>
    </citation>
    <scope>NUCLEOTIDE SEQUENCE [LARGE SCALE GENOMIC DNA]</scope>
    <source>
        <strain evidence="2">DO16091913</strain>
        <tissue evidence="2">Muscle</tissue>
    </source>
</reference>
<organism evidence="2 3">
    <name type="scientific">Platysternon megacephalum</name>
    <name type="common">big-headed turtle</name>
    <dbReference type="NCBI Taxonomy" id="55544"/>
    <lineage>
        <taxon>Eukaryota</taxon>
        <taxon>Metazoa</taxon>
        <taxon>Chordata</taxon>
        <taxon>Craniata</taxon>
        <taxon>Vertebrata</taxon>
        <taxon>Euteleostomi</taxon>
        <taxon>Archelosauria</taxon>
        <taxon>Testudinata</taxon>
        <taxon>Testudines</taxon>
        <taxon>Cryptodira</taxon>
        <taxon>Durocryptodira</taxon>
        <taxon>Testudinoidea</taxon>
        <taxon>Platysternidae</taxon>
        <taxon>Platysternon</taxon>
    </lineage>
</organism>
<sequence length="116" mass="13960">MCFKVHYQISFKRLFLFVANIYYFFPYFVPSKKKPKQKTTFLLAQCPYFYSSMSLFIAFKWWLIWNYAKHVGFYFNKNQDFRKLKINKNVSTNFVKNSSGKHILISSNLSLHVLAI</sequence>
<keyword evidence="1" id="KW-1133">Transmembrane helix</keyword>
<evidence type="ECO:0000256" key="1">
    <source>
        <dbReference type="SAM" id="Phobius"/>
    </source>
</evidence>
<dbReference type="GO" id="GO:0007229">
    <property type="term" value="P:integrin-mediated signaling pathway"/>
    <property type="evidence" value="ECO:0007669"/>
    <property type="project" value="UniProtKB-KW"/>
</dbReference>
<dbReference type="Proteomes" id="UP000297703">
    <property type="component" value="Unassembled WGS sequence"/>
</dbReference>
<proteinExistence type="predicted"/>
<keyword evidence="1" id="KW-0472">Membrane</keyword>
<evidence type="ECO:0000313" key="2">
    <source>
        <dbReference type="EMBL" id="TFK15672.1"/>
    </source>
</evidence>
<name>A0A4D9F8G1_9SAUR</name>
<evidence type="ECO:0000313" key="3">
    <source>
        <dbReference type="Proteomes" id="UP000297703"/>
    </source>
</evidence>
<gene>
    <name evidence="2" type="ORF">DR999_PMT00544</name>
</gene>
<feature type="transmembrane region" description="Helical" evidence="1">
    <location>
        <begin position="49"/>
        <end position="68"/>
    </location>
</feature>
<comment type="caution">
    <text evidence="2">The sequence shown here is derived from an EMBL/GenBank/DDBJ whole genome shotgun (WGS) entry which is preliminary data.</text>
</comment>
<feature type="transmembrane region" description="Helical" evidence="1">
    <location>
        <begin position="12"/>
        <end position="29"/>
    </location>
</feature>